<gene>
    <name evidence="1" type="ORF">M5X19_15775</name>
</gene>
<sequence>MASDTILVPVEIKTLLVNDQVRIEQNFQRWSHNYRTMLQSYISPEPKPFAGNANDFNANSANNGVYLHWTLPQALRRGKHESSSGVTTFPYVPNRWLVVRYSGDPTSRIATAWVVESDFTDPNHGTAPYMDPAKNIPTATAIGRKVKLNDPQWKETGNPDLFLTAVGPGNAEFASYQPYVENVFSIHDTLDGITTPQSLSYLVAGWYSNPSKDILSTGSGFKDILNKLNWKVTGDTTECVDVSIYHGLVLGLEWQNTKLPSSRRPSDTRNISLAVGNTAVDSLTAMIHSQAGMDTTINPELLEAFQYGIVPPLDQPDGELVVQSEIHKAWFSSYPGGYFWEIVDTPNDGITPPPISKEEADKEAALLAQLNRDQAAYDDAARVLADMQWNLYVYWWKQGNANSLPKYPAGMSPEQFAAELDPKNLQGLLYQVNRQIEKVNQLEAKVPNGNTPQKLLVSIKKYAETECLPASRQLKRGNAGRFFEANNPVLVIKGAGADSLLTDDQALICRFADSVVTGFQYNGQPITATSMSGGIPQLDTTNLPGVIPNLLNEFFFLDPMNAAMVATFALNDSATITAVATAMAAPENFIGTVPALDLSQWIEQPWSPLYLMWQVVYYPISRTTGDTPNWSFDGTCFHWNGKGAVTDDHAIVLSGRVFLTPQCSFNFKAQLDRYLSQYPNTGLQAIENFITQTDQWDFLSQALDGFNQQLALRDTAANLAPFDPDIAAAVGSSADYAPLPGASQAVPFQGWPASDFQPWRSGQFYFSRLMLVDRFGQSIEVVNSKTQSFLPLIVAEGLQPDIPVKTQYPMVQTPPRALQPGRLRFDYVSAVKDDLILNLDMDVNPVCAWILPNHIDQSLVCFDNQGKALGEIYVVTNDLQQDVVTWEAAPFGKYPTLSSFSTDIPHLYEFLNTLAAQGPDVFADTLHAIDATLWTIDPLGSRADQNLSVLIGRPLALVRCRIQFELDGPPLQDPSWQFTFNQAASDFTKYLFPIRMGNLQMKLDGLLGYFSENNYNQFNIVNIPNTGDVTPNSYLVPIGQNDNYIHLPFDGQTDAFLTMLMDPRADVHAYTDILPTIKITLPSRFVGPALANMEVTFRIGPLLADTQVSIKEDPSTPSTAQIVMPRPTEQNGTWSWLQSDGSQWQTYGIAPVDNSAKFTSPLPRLRTGRLRLSEALKRGD</sequence>
<dbReference type="EMBL" id="JAMDMX010000046">
    <property type="protein sequence ID" value="MCY9694352.1"/>
    <property type="molecule type" value="Genomic_DNA"/>
</dbReference>
<comment type="caution">
    <text evidence="1">The sequence shown here is derived from an EMBL/GenBank/DDBJ whole genome shotgun (WGS) entry which is preliminary data.</text>
</comment>
<proteinExistence type="predicted"/>
<keyword evidence="2" id="KW-1185">Reference proteome</keyword>
<dbReference type="Proteomes" id="UP001527099">
    <property type="component" value="Unassembled WGS sequence"/>
</dbReference>
<evidence type="ECO:0000313" key="1">
    <source>
        <dbReference type="EMBL" id="MCY9694352.1"/>
    </source>
</evidence>
<organism evidence="1 2">
    <name type="scientific">Paenibacillus alginolyticus</name>
    <dbReference type="NCBI Taxonomy" id="59839"/>
    <lineage>
        <taxon>Bacteria</taxon>
        <taxon>Bacillati</taxon>
        <taxon>Bacillota</taxon>
        <taxon>Bacilli</taxon>
        <taxon>Bacillales</taxon>
        <taxon>Paenibacillaceae</taxon>
        <taxon>Paenibacillus</taxon>
    </lineage>
</organism>
<reference evidence="1 2" key="1">
    <citation type="submission" date="2022-05" db="EMBL/GenBank/DDBJ databases">
        <title>Genome Sequencing of Bee-Associated Microbes.</title>
        <authorList>
            <person name="Dunlap C."/>
        </authorList>
    </citation>
    <scope>NUCLEOTIDE SEQUENCE [LARGE SCALE GENOMIC DNA]</scope>
    <source>
        <strain evidence="1 2">NRRL B-14421</strain>
    </source>
</reference>
<protein>
    <submittedName>
        <fullName evidence="1">Uncharacterized protein</fullName>
    </submittedName>
</protein>
<dbReference type="RefSeq" id="WP_268616050.1">
    <property type="nucleotide sequence ID" value="NZ_JAMDMX010000046.1"/>
</dbReference>
<accession>A0ABT4GDT5</accession>
<evidence type="ECO:0000313" key="2">
    <source>
        <dbReference type="Proteomes" id="UP001527099"/>
    </source>
</evidence>
<name>A0ABT4GDT5_9BACL</name>